<gene>
    <name evidence="2" type="ORF">PAECIP111802_06999</name>
</gene>
<name>A0ABN7TZI6_9BACL</name>
<dbReference type="EMBL" id="CAJVCE010000041">
    <property type="protein sequence ID" value="CAG7658264.1"/>
    <property type="molecule type" value="Genomic_DNA"/>
</dbReference>
<keyword evidence="3" id="KW-1185">Reference proteome</keyword>
<evidence type="ECO:0000259" key="1">
    <source>
        <dbReference type="Pfam" id="PF08281"/>
    </source>
</evidence>
<dbReference type="RefSeq" id="WP_218103132.1">
    <property type="nucleotide sequence ID" value="NZ_CAJVCE010000041.1"/>
</dbReference>
<evidence type="ECO:0000313" key="2">
    <source>
        <dbReference type="EMBL" id="CAG7658264.1"/>
    </source>
</evidence>
<dbReference type="Pfam" id="PF08281">
    <property type="entry name" value="Sigma70_r4_2"/>
    <property type="match status" value="1"/>
</dbReference>
<comment type="caution">
    <text evidence="2">The sequence shown here is derived from an EMBL/GenBank/DDBJ whole genome shotgun (WGS) entry which is preliminary data.</text>
</comment>
<evidence type="ECO:0000313" key="3">
    <source>
        <dbReference type="Proteomes" id="UP000730618"/>
    </source>
</evidence>
<proteinExistence type="predicted"/>
<accession>A0ABN7TZI6</accession>
<dbReference type="InterPro" id="IPR013249">
    <property type="entry name" value="RNA_pol_sigma70_r4_t2"/>
</dbReference>
<sequence>MTDSEQFPLDIGEAVEKLVHCLQPKSAAIVLLVDVFQFTTRETVDMLGDTNDGAVKTALRRAREKLARLAREDENERSSSASPAHIRRLIADFTEAFRRQDPFAIIEAYKSLSGAGIQVERRMAASRIFFTFTDPDGNVMQISV</sequence>
<protein>
    <recommendedName>
        <fullName evidence="1">RNA polymerase sigma factor 70 region 4 type 2 domain-containing protein</fullName>
    </recommendedName>
</protein>
<feature type="domain" description="RNA polymerase sigma factor 70 region 4 type 2" evidence="1">
    <location>
        <begin position="13"/>
        <end position="66"/>
    </location>
</feature>
<reference evidence="2 3" key="1">
    <citation type="submission" date="2021-06" db="EMBL/GenBank/DDBJ databases">
        <authorList>
            <person name="Criscuolo A."/>
        </authorList>
    </citation>
    <scope>NUCLEOTIDE SEQUENCE [LARGE SCALE GENOMIC DNA]</scope>
    <source>
        <strain evidence="3">CIP 111802</strain>
    </source>
</reference>
<organism evidence="2 3">
    <name type="scientific">Paenibacillus allorhizosphaerae</name>
    <dbReference type="NCBI Taxonomy" id="2849866"/>
    <lineage>
        <taxon>Bacteria</taxon>
        <taxon>Bacillati</taxon>
        <taxon>Bacillota</taxon>
        <taxon>Bacilli</taxon>
        <taxon>Bacillales</taxon>
        <taxon>Paenibacillaceae</taxon>
        <taxon>Paenibacillus</taxon>
    </lineage>
</organism>
<dbReference type="Proteomes" id="UP000730618">
    <property type="component" value="Unassembled WGS sequence"/>
</dbReference>